<dbReference type="NCBIfam" id="NF005817">
    <property type="entry name" value="PRK07683.1"/>
    <property type="match status" value="1"/>
</dbReference>
<dbReference type="AlphaFoldDB" id="A0A1I0D8P5"/>
<dbReference type="PANTHER" id="PTHR46383">
    <property type="entry name" value="ASPARTATE AMINOTRANSFERASE"/>
    <property type="match status" value="1"/>
</dbReference>
<dbReference type="InterPro" id="IPR015424">
    <property type="entry name" value="PyrdxlP-dep_Trfase"/>
</dbReference>
<proteinExistence type="inferred from homology"/>
<evidence type="ECO:0000256" key="1">
    <source>
        <dbReference type="ARBA" id="ARBA00001933"/>
    </source>
</evidence>
<accession>A0A1I0D8P5</accession>
<dbReference type="CDD" id="cd00609">
    <property type="entry name" value="AAT_like"/>
    <property type="match status" value="1"/>
</dbReference>
<reference evidence="8 9" key="1">
    <citation type="submission" date="2016-10" db="EMBL/GenBank/DDBJ databases">
        <authorList>
            <person name="de Groot N.N."/>
        </authorList>
    </citation>
    <scope>NUCLEOTIDE SEQUENCE [LARGE SCALE GENOMIC DNA]</scope>
    <source>
        <strain evidence="8 9">IBRC-M 10780</strain>
    </source>
</reference>
<dbReference type="InterPro" id="IPR004838">
    <property type="entry name" value="NHTrfase_class1_PyrdxlP-BS"/>
</dbReference>
<dbReference type="InterPro" id="IPR050596">
    <property type="entry name" value="AspAT/PAT-like"/>
</dbReference>
<name>A0A1I0D8P5_9BACI</name>
<comment type="cofactor">
    <cofactor evidence="1 6">
        <name>pyridoxal 5'-phosphate</name>
        <dbReference type="ChEBI" id="CHEBI:597326"/>
    </cofactor>
</comment>
<dbReference type="FunFam" id="3.40.640.10:FF:000033">
    <property type="entry name" value="Aspartate aminotransferase"/>
    <property type="match status" value="1"/>
</dbReference>
<evidence type="ECO:0000256" key="6">
    <source>
        <dbReference type="RuleBase" id="RU000481"/>
    </source>
</evidence>
<evidence type="ECO:0000313" key="9">
    <source>
        <dbReference type="Proteomes" id="UP000198618"/>
    </source>
</evidence>
<evidence type="ECO:0000313" key="8">
    <source>
        <dbReference type="EMBL" id="SET28631.1"/>
    </source>
</evidence>
<feature type="domain" description="Aminotransferase class I/classII large" evidence="7">
    <location>
        <begin position="29"/>
        <end position="378"/>
    </location>
</feature>
<evidence type="ECO:0000259" key="7">
    <source>
        <dbReference type="Pfam" id="PF00155"/>
    </source>
</evidence>
<comment type="similarity">
    <text evidence="2 6">Belongs to the class-I pyridoxal-phosphate-dependent aminotransferase family.</text>
</comment>
<dbReference type="RefSeq" id="WP_090869470.1">
    <property type="nucleotide sequence ID" value="NZ_FOHE01000008.1"/>
</dbReference>
<dbReference type="PANTHER" id="PTHR46383:SF4">
    <property type="entry name" value="AMINOTRANSFERASE"/>
    <property type="match status" value="1"/>
</dbReference>
<evidence type="ECO:0000256" key="3">
    <source>
        <dbReference type="ARBA" id="ARBA00022576"/>
    </source>
</evidence>
<dbReference type="Pfam" id="PF00155">
    <property type="entry name" value="Aminotran_1_2"/>
    <property type="match status" value="1"/>
</dbReference>
<organism evidence="8 9">
    <name type="scientific">Oceanobacillus limi</name>
    <dbReference type="NCBI Taxonomy" id="930131"/>
    <lineage>
        <taxon>Bacteria</taxon>
        <taxon>Bacillati</taxon>
        <taxon>Bacillota</taxon>
        <taxon>Bacilli</taxon>
        <taxon>Bacillales</taxon>
        <taxon>Bacillaceae</taxon>
        <taxon>Oceanobacillus</taxon>
    </lineage>
</organism>
<dbReference type="STRING" id="930131.SAMN05216389_10871"/>
<dbReference type="InterPro" id="IPR015421">
    <property type="entry name" value="PyrdxlP-dep_Trfase_major"/>
</dbReference>
<evidence type="ECO:0000256" key="2">
    <source>
        <dbReference type="ARBA" id="ARBA00007441"/>
    </source>
</evidence>
<dbReference type="GO" id="GO:0006520">
    <property type="term" value="P:amino acid metabolic process"/>
    <property type="evidence" value="ECO:0007669"/>
    <property type="project" value="InterPro"/>
</dbReference>
<evidence type="ECO:0000256" key="5">
    <source>
        <dbReference type="ARBA" id="ARBA00022898"/>
    </source>
</evidence>
<dbReference type="InterPro" id="IPR015422">
    <property type="entry name" value="PyrdxlP-dep_Trfase_small"/>
</dbReference>
<sequence length="387" mass="43325">MQHLLNTNVKNIEISGIRKFFNLVAGEQDVISLTIGQPDFYTPAHIKSAAVSAVENNKTSYTPNAGIIELRKAITAYYEENYEVVYDPESEVIVTTGASQAIDITFRTILNPGDEVILPGPIYPGYEPLITLAGASPVYVDTTKDNFKLTKTKLEKSITEKTKCIVLPYPSNPTGASYSYEELQEIVSVMKSNAIFILADEIYSELVYEQKHISIAGFEEVKEQTIIVNGLSKSHAMTGFRLGYTLAPQWLSQQMLKVHQYNVTCATSISQYAGLQALRAGKDDAIRMREAYLKRRNYVYDRLVNMGLEVGKKPEGAFYFFIKFPCGKLNSFQLGLDLVRKGKVALVPGSSFSSIGEGYMRLSYAYDMDTLKQGLDRLEDYLNNVYE</sequence>
<dbReference type="Proteomes" id="UP000198618">
    <property type="component" value="Unassembled WGS sequence"/>
</dbReference>
<dbReference type="SUPFAM" id="SSF53383">
    <property type="entry name" value="PLP-dependent transferases"/>
    <property type="match status" value="1"/>
</dbReference>
<keyword evidence="5" id="KW-0663">Pyridoxal phosphate</keyword>
<dbReference type="Gene3D" id="3.40.640.10">
    <property type="entry name" value="Type I PLP-dependent aspartate aminotransferase-like (Major domain)"/>
    <property type="match status" value="1"/>
</dbReference>
<gene>
    <name evidence="8" type="ORF">SAMN05216389_10871</name>
</gene>
<dbReference type="InterPro" id="IPR004839">
    <property type="entry name" value="Aminotransferase_I/II_large"/>
</dbReference>
<evidence type="ECO:0000256" key="4">
    <source>
        <dbReference type="ARBA" id="ARBA00022679"/>
    </source>
</evidence>
<dbReference type="GO" id="GO:0008483">
    <property type="term" value="F:transaminase activity"/>
    <property type="evidence" value="ECO:0007669"/>
    <property type="project" value="UniProtKB-KW"/>
</dbReference>
<dbReference type="OrthoDB" id="9802328at2"/>
<dbReference type="Gene3D" id="3.90.1150.10">
    <property type="entry name" value="Aspartate Aminotransferase, domain 1"/>
    <property type="match status" value="1"/>
</dbReference>
<keyword evidence="3 6" id="KW-0032">Aminotransferase</keyword>
<keyword evidence="4 6" id="KW-0808">Transferase</keyword>
<dbReference type="EMBL" id="FOHE01000008">
    <property type="protein sequence ID" value="SET28631.1"/>
    <property type="molecule type" value="Genomic_DNA"/>
</dbReference>
<dbReference type="PROSITE" id="PS00105">
    <property type="entry name" value="AA_TRANSFER_CLASS_1"/>
    <property type="match status" value="1"/>
</dbReference>
<dbReference type="EC" id="2.6.1.-" evidence="6"/>
<dbReference type="GO" id="GO:0030170">
    <property type="term" value="F:pyridoxal phosphate binding"/>
    <property type="evidence" value="ECO:0007669"/>
    <property type="project" value="InterPro"/>
</dbReference>
<keyword evidence="9" id="KW-1185">Reference proteome</keyword>
<protein>
    <recommendedName>
        <fullName evidence="6">Aminotransferase</fullName>
        <ecNumber evidence="6">2.6.1.-</ecNumber>
    </recommendedName>
</protein>